<dbReference type="Gene3D" id="1.10.10.60">
    <property type="entry name" value="Homeodomain-like"/>
    <property type="match status" value="1"/>
</dbReference>
<dbReference type="InterPro" id="IPR050204">
    <property type="entry name" value="AraC_XylS_family_regulators"/>
</dbReference>
<dbReference type="GO" id="GO:0003700">
    <property type="term" value="F:DNA-binding transcription factor activity"/>
    <property type="evidence" value="ECO:0007669"/>
    <property type="project" value="InterPro"/>
</dbReference>
<dbReference type="Proteomes" id="UP000325645">
    <property type="component" value="Unassembled WGS sequence"/>
</dbReference>
<evidence type="ECO:0000256" key="1">
    <source>
        <dbReference type="ARBA" id="ARBA00023015"/>
    </source>
</evidence>
<evidence type="ECO:0000256" key="2">
    <source>
        <dbReference type="ARBA" id="ARBA00023125"/>
    </source>
</evidence>
<dbReference type="InterPro" id="IPR020449">
    <property type="entry name" value="Tscrpt_reg_AraC-type_HTH"/>
</dbReference>
<evidence type="ECO:0000256" key="4">
    <source>
        <dbReference type="ARBA" id="ARBA00037345"/>
    </source>
</evidence>
<dbReference type="SMART" id="SM00342">
    <property type="entry name" value="HTH_ARAC"/>
    <property type="match status" value="1"/>
</dbReference>
<dbReference type="Pfam" id="PF14525">
    <property type="entry name" value="AraC_binding_2"/>
    <property type="match status" value="1"/>
</dbReference>
<sequence>MNNVMHTGAQGFEEWNQHLFTSCGTFHAEPPVEQGSVTFAGSILPSPSVNSICPGSRIVSNCHHVHRQQSDIRRDDRDFYYLVMQMNGSGVMCQTDGQTRLKQNDLVLLDVNKPCDFYFTGLSDQLSLIIPRRYIESRFRNRDILLNHRIAADSRLGTLIGMLAQQLFDLGEADAEESEAMLDALLTLMRPSVSESPTLTCAYQHQTQAFMLQKAKVCIEAELTNSTLSPSLVADRVGTSVRNLHRLFANCDTTIGRYILERRLEQCAENLKSDEAYEKVSSVAYNWGFNDVSHFSRSFKAHFGMSPREFRLRKPACS</sequence>
<protein>
    <submittedName>
        <fullName evidence="6">Transcriptional activator FeaR</fullName>
    </submittedName>
</protein>
<evidence type="ECO:0000256" key="3">
    <source>
        <dbReference type="ARBA" id="ARBA00023163"/>
    </source>
</evidence>
<evidence type="ECO:0000259" key="5">
    <source>
        <dbReference type="PROSITE" id="PS01124"/>
    </source>
</evidence>
<keyword evidence="3" id="KW-0804">Transcription</keyword>
<feature type="domain" description="HTH araC/xylS-type" evidence="5">
    <location>
        <begin position="213"/>
        <end position="313"/>
    </location>
</feature>
<dbReference type="InterPro" id="IPR035418">
    <property type="entry name" value="AraC-bd_2"/>
</dbReference>
<dbReference type="PANTHER" id="PTHR46796:SF10">
    <property type="entry name" value="TRANSCRIPTIONAL ACTIVATOR FEAR"/>
    <property type="match status" value="1"/>
</dbReference>
<reference evidence="6 7" key="1">
    <citation type="submission" date="2019-09" db="EMBL/GenBank/DDBJ databases">
        <authorList>
            <person name="Chandra G."/>
            <person name="Truman W A."/>
        </authorList>
    </citation>
    <scope>NUCLEOTIDE SEQUENCE [LARGE SCALE GENOMIC DNA]</scope>
    <source>
        <strain evidence="6">PS943</strain>
    </source>
</reference>
<name>A0A5E7WKA5_PSEFL</name>
<accession>A0A5E7WKA5</accession>
<keyword evidence="2" id="KW-0238">DNA-binding</keyword>
<dbReference type="Pfam" id="PF12833">
    <property type="entry name" value="HTH_18"/>
    <property type="match status" value="1"/>
</dbReference>
<dbReference type="PRINTS" id="PR00032">
    <property type="entry name" value="HTHARAC"/>
</dbReference>
<dbReference type="EMBL" id="CABVJH010000008">
    <property type="protein sequence ID" value="VVQ35463.1"/>
    <property type="molecule type" value="Genomic_DNA"/>
</dbReference>
<dbReference type="AlphaFoldDB" id="A0A5E7WKA5"/>
<evidence type="ECO:0000313" key="6">
    <source>
        <dbReference type="EMBL" id="VVQ35463.1"/>
    </source>
</evidence>
<dbReference type="PROSITE" id="PS01124">
    <property type="entry name" value="HTH_ARAC_FAMILY_2"/>
    <property type="match status" value="1"/>
</dbReference>
<dbReference type="NCBIfam" id="NF007243">
    <property type="entry name" value="PRK09685.1"/>
    <property type="match status" value="1"/>
</dbReference>
<keyword evidence="1" id="KW-0805">Transcription regulation</keyword>
<dbReference type="PANTHER" id="PTHR46796">
    <property type="entry name" value="HTH-TYPE TRANSCRIPTIONAL ACTIVATOR RHAS-RELATED"/>
    <property type="match status" value="1"/>
</dbReference>
<gene>
    <name evidence="6" type="primary">feaR_2</name>
    <name evidence="6" type="ORF">PS943_04353</name>
</gene>
<dbReference type="GO" id="GO:0043565">
    <property type="term" value="F:sequence-specific DNA binding"/>
    <property type="evidence" value="ECO:0007669"/>
    <property type="project" value="InterPro"/>
</dbReference>
<dbReference type="InterPro" id="IPR018060">
    <property type="entry name" value="HTH_AraC"/>
</dbReference>
<proteinExistence type="predicted"/>
<dbReference type="InterPro" id="IPR009057">
    <property type="entry name" value="Homeodomain-like_sf"/>
</dbReference>
<organism evidence="6 7">
    <name type="scientific">Pseudomonas fluorescens</name>
    <dbReference type="NCBI Taxonomy" id="294"/>
    <lineage>
        <taxon>Bacteria</taxon>
        <taxon>Pseudomonadati</taxon>
        <taxon>Pseudomonadota</taxon>
        <taxon>Gammaproteobacteria</taxon>
        <taxon>Pseudomonadales</taxon>
        <taxon>Pseudomonadaceae</taxon>
        <taxon>Pseudomonas</taxon>
    </lineage>
</organism>
<dbReference type="RefSeq" id="WP_150658046.1">
    <property type="nucleotide sequence ID" value="NZ_CABVJH010000008.1"/>
</dbReference>
<evidence type="ECO:0000313" key="7">
    <source>
        <dbReference type="Proteomes" id="UP000325645"/>
    </source>
</evidence>
<comment type="function">
    <text evidence="4">Regulatory protein of the TOL plasmid xyl operons. XylS activates the xylXYZLTEGFJQKIH operon required for the degradation of toluene, m-xylene and p-xylene.</text>
</comment>
<dbReference type="SUPFAM" id="SSF46689">
    <property type="entry name" value="Homeodomain-like"/>
    <property type="match status" value="1"/>
</dbReference>